<feature type="transmembrane region" description="Helical" evidence="6">
    <location>
        <begin position="163"/>
        <end position="182"/>
    </location>
</feature>
<evidence type="ECO:0000313" key="11">
    <source>
        <dbReference type="Proteomes" id="UP000295506"/>
    </source>
</evidence>
<dbReference type="OrthoDB" id="9804865at2"/>
<sequence>MNTRALRADVLLFLTAAIWGLAFVAQRVGMEHVGPLTFNGIRFALGALALTPLIMVLEKRRAPGFAGADRKGMAVGGLLLGLALFAGATLQQVGLAGPQLAEFGLEASTAGKAGFITGLYVVLVPLFGLLLAQRPGWGTWVGAGLAVVGMYLLSVTADLTISFGDLLVLVGAFFWAGHVLLVGKLSPGLDGVDAIKLSTVQFAACAVLSLFGAVVTEEISLAGIMGAAPAIAYGGLMSVGVAYTLQVVAQRDAQPAHAAIILSLESVFAAIGGWIMLGEVLTTRGLVGCGLMLAGMVLSQLRP</sequence>
<feature type="transmembrane region" description="Helical" evidence="6">
    <location>
        <begin position="139"/>
        <end position="157"/>
    </location>
</feature>
<evidence type="ECO:0000256" key="4">
    <source>
        <dbReference type="ARBA" id="ARBA00022989"/>
    </source>
</evidence>
<dbReference type="KEGG" id="dej:AWY79_01740"/>
<reference evidence="8 10" key="1">
    <citation type="journal article" date="2016" name="Front. Microbiol.">
        <title>Genome Sequence of the Piezophilic, Mesophilic Sulfate-Reducing Bacterium Desulfovibrio indicus J2T.</title>
        <authorList>
            <person name="Cao J."/>
            <person name="Maignien L."/>
            <person name="Shao Z."/>
            <person name="Alain K."/>
            <person name="Jebbar M."/>
        </authorList>
    </citation>
    <scope>NUCLEOTIDE SEQUENCE [LARGE SCALE GENOMIC DNA]</scope>
    <source>
        <strain evidence="8 10">J2</strain>
    </source>
</reference>
<evidence type="ECO:0000313" key="8">
    <source>
        <dbReference type="EMBL" id="AMK09923.1"/>
    </source>
</evidence>
<feature type="transmembrane region" description="Helical" evidence="6">
    <location>
        <begin position="194"/>
        <end position="215"/>
    </location>
</feature>
<feature type="domain" description="EamA" evidence="7">
    <location>
        <begin position="163"/>
        <end position="298"/>
    </location>
</feature>
<dbReference type="Pfam" id="PF00892">
    <property type="entry name" value="EamA"/>
    <property type="match status" value="2"/>
</dbReference>
<name>A0A126QIT3_9BACT</name>
<dbReference type="SUPFAM" id="SSF103481">
    <property type="entry name" value="Multidrug resistance efflux transporter EmrE"/>
    <property type="match status" value="1"/>
</dbReference>
<feature type="transmembrane region" description="Helical" evidence="6">
    <location>
        <begin position="221"/>
        <end position="245"/>
    </location>
</feature>
<protein>
    <submittedName>
        <fullName evidence="9">EamA-like transporter family protein</fullName>
    </submittedName>
</protein>
<gene>
    <name evidence="8" type="ORF">AWY79_01740</name>
    <name evidence="9" type="ORF">EDC59_10861</name>
</gene>
<comment type="subcellular location">
    <subcellularLocation>
        <location evidence="1">Cell membrane</location>
        <topology evidence="1">Multi-pass membrane protein</topology>
    </subcellularLocation>
</comment>
<feature type="transmembrane region" description="Helical" evidence="6">
    <location>
        <begin position="113"/>
        <end position="132"/>
    </location>
</feature>
<keyword evidence="4 6" id="KW-1133">Transmembrane helix</keyword>
<evidence type="ECO:0000256" key="2">
    <source>
        <dbReference type="ARBA" id="ARBA00022475"/>
    </source>
</evidence>
<dbReference type="PANTHER" id="PTHR42920">
    <property type="entry name" value="OS03G0707200 PROTEIN-RELATED"/>
    <property type="match status" value="1"/>
</dbReference>
<dbReference type="EMBL" id="CP014206">
    <property type="protein sequence ID" value="AMK09923.1"/>
    <property type="molecule type" value="Genomic_DNA"/>
</dbReference>
<evidence type="ECO:0000259" key="7">
    <source>
        <dbReference type="Pfam" id="PF00892"/>
    </source>
</evidence>
<dbReference type="RefSeq" id="WP_066799520.1">
    <property type="nucleotide sequence ID" value="NZ_CP014206.1"/>
</dbReference>
<evidence type="ECO:0000256" key="6">
    <source>
        <dbReference type="SAM" id="Phobius"/>
    </source>
</evidence>
<dbReference type="Proteomes" id="UP000055611">
    <property type="component" value="Chromosome"/>
</dbReference>
<keyword evidence="2" id="KW-1003">Cell membrane</keyword>
<dbReference type="InterPro" id="IPR037185">
    <property type="entry name" value="EmrE-like"/>
</dbReference>
<evidence type="ECO:0000313" key="10">
    <source>
        <dbReference type="Proteomes" id="UP000055611"/>
    </source>
</evidence>
<reference evidence="9 11" key="2">
    <citation type="submission" date="2019-03" db="EMBL/GenBank/DDBJ databases">
        <title>Genomic Encyclopedia of Type Strains, Phase IV (KMG-IV): sequencing the most valuable type-strain genomes for metagenomic binning, comparative biology and taxonomic classification.</title>
        <authorList>
            <person name="Goeker M."/>
        </authorList>
    </citation>
    <scope>NUCLEOTIDE SEQUENCE [LARGE SCALE GENOMIC DNA]</scope>
    <source>
        <strain evidence="9 11">DSM 101483</strain>
    </source>
</reference>
<feature type="domain" description="EamA" evidence="7">
    <location>
        <begin position="8"/>
        <end position="154"/>
    </location>
</feature>
<keyword evidence="3 6" id="KW-0812">Transmembrane</keyword>
<dbReference type="AlphaFoldDB" id="A0A126QIT3"/>
<feature type="transmembrane region" description="Helical" evidence="6">
    <location>
        <begin position="78"/>
        <end position="101"/>
    </location>
</feature>
<dbReference type="InterPro" id="IPR000620">
    <property type="entry name" value="EamA_dom"/>
</dbReference>
<evidence type="ECO:0000256" key="5">
    <source>
        <dbReference type="ARBA" id="ARBA00023136"/>
    </source>
</evidence>
<dbReference type="Proteomes" id="UP000295506">
    <property type="component" value="Unassembled WGS sequence"/>
</dbReference>
<organism evidence="9 11">
    <name type="scientific">Pseudodesulfovibrio indicus</name>
    <dbReference type="NCBI Taxonomy" id="1716143"/>
    <lineage>
        <taxon>Bacteria</taxon>
        <taxon>Pseudomonadati</taxon>
        <taxon>Thermodesulfobacteriota</taxon>
        <taxon>Desulfovibrionia</taxon>
        <taxon>Desulfovibrionales</taxon>
        <taxon>Desulfovibrionaceae</taxon>
    </lineage>
</organism>
<keyword evidence="10" id="KW-1185">Reference proteome</keyword>
<evidence type="ECO:0000256" key="3">
    <source>
        <dbReference type="ARBA" id="ARBA00022692"/>
    </source>
</evidence>
<dbReference type="EMBL" id="SOBK01000008">
    <property type="protein sequence ID" value="TDT87396.1"/>
    <property type="molecule type" value="Genomic_DNA"/>
</dbReference>
<evidence type="ECO:0000256" key="1">
    <source>
        <dbReference type="ARBA" id="ARBA00004651"/>
    </source>
</evidence>
<feature type="transmembrane region" description="Helical" evidence="6">
    <location>
        <begin position="41"/>
        <end position="57"/>
    </location>
</feature>
<dbReference type="InterPro" id="IPR051258">
    <property type="entry name" value="Diverse_Substrate_Transporter"/>
</dbReference>
<accession>A0A126QIT3</accession>
<evidence type="ECO:0000313" key="9">
    <source>
        <dbReference type="EMBL" id="TDT87396.1"/>
    </source>
</evidence>
<dbReference type="GO" id="GO:0005886">
    <property type="term" value="C:plasma membrane"/>
    <property type="evidence" value="ECO:0007669"/>
    <property type="project" value="UniProtKB-SubCell"/>
</dbReference>
<keyword evidence="5 6" id="KW-0472">Membrane</keyword>
<proteinExistence type="predicted"/>
<feature type="transmembrane region" description="Helical" evidence="6">
    <location>
        <begin position="257"/>
        <end position="277"/>
    </location>
</feature>
<dbReference type="PANTHER" id="PTHR42920:SF5">
    <property type="entry name" value="EAMA DOMAIN-CONTAINING PROTEIN"/>
    <property type="match status" value="1"/>
</dbReference>